<dbReference type="Proteomes" id="UP001172684">
    <property type="component" value="Unassembled WGS sequence"/>
</dbReference>
<evidence type="ECO:0000313" key="2">
    <source>
        <dbReference type="EMBL" id="KAJ9668516.1"/>
    </source>
</evidence>
<evidence type="ECO:0000313" key="3">
    <source>
        <dbReference type="Proteomes" id="UP001172684"/>
    </source>
</evidence>
<feature type="compositionally biased region" description="Low complexity" evidence="1">
    <location>
        <begin position="365"/>
        <end position="382"/>
    </location>
</feature>
<feature type="region of interest" description="Disordered" evidence="1">
    <location>
        <begin position="183"/>
        <end position="258"/>
    </location>
</feature>
<feature type="compositionally biased region" description="Basic and acidic residues" evidence="1">
    <location>
        <begin position="471"/>
        <end position="480"/>
    </location>
</feature>
<sequence length="480" mass="51433">MASSDVDQKIVAMLAKSTEIVNPMISKAFYKILGLSVMLSRKLYRARKLRRLDISRDTKSLGLYHHIVWLSREGLTMLEDWVIPWMKFGDNQELFGPHARECIVMAAKLRASFLHIFCLFHNHPPVGQVIHATTTSPTSGTSTVRRTSPPSATKPPHRNGSSNGNGALREPALRDPVTSILSDSSFVTNPYPQDARGIPPSTAPPPLPSSRPPGLDPNTPTWPDFVVPPSSLNPGIATSHPPPGFSPQQPRHAPHRSLSPSFLLPAVNYIPQTLAAFAEAGDLGARHLPGSHPLRLSIAVEHAAFLWDVVAAHAESRRLARQAIREVYRASEGITDAEFDDAAELVGVLGKMMKRRSWEGTPRVGTGAQAAGSGTSSEGAGAVPAGRRNGEAVPPLPTGEVRRSSAERERRVESGGTQRESRGSGANSKEQRTSGGSGGRESRRSGGSGGEQRRSNGSGVKESRGSAGSGRDSRRTTGSR</sequence>
<proteinExistence type="predicted"/>
<evidence type="ECO:0008006" key="4">
    <source>
        <dbReference type="Google" id="ProtNLM"/>
    </source>
</evidence>
<gene>
    <name evidence="2" type="ORF">H2201_001157</name>
</gene>
<name>A0ABQ9P3F5_9PEZI</name>
<feature type="region of interest" description="Disordered" evidence="1">
    <location>
        <begin position="131"/>
        <end position="171"/>
    </location>
</feature>
<feature type="region of interest" description="Disordered" evidence="1">
    <location>
        <begin position="359"/>
        <end position="480"/>
    </location>
</feature>
<comment type="caution">
    <text evidence="2">The sequence shown here is derived from an EMBL/GenBank/DDBJ whole genome shotgun (WGS) entry which is preliminary data.</text>
</comment>
<dbReference type="Gene3D" id="1.20.190.20">
    <property type="entry name" value="14-3-3 domain"/>
    <property type="match status" value="1"/>
</dbReference>
<accession>A0ABQ9P3F5</accession>
<organism evidence="2 3">
    <name type="scientific">Coniosporium apollinis</name>
    <dbReference type="NCBI Taxonomy" id="61459"/>
    <lineage>
        <taxon>Eukaryota</taxon>
        <taxon>Fungi</taxon>
        <taxon>Dikarya</taxon>
        <taxon>Ascomycota</taxon>
        <taxon>Pezizomycotina</taxon>
        <taxon>Dothideomycetes</taxon>
        <taxon>Dothideomycetes incertae sedis</taxon>
        <taxon>Coniosporium</taxon>
    </lineage>
</organism>
<protein>
    <recommendedName>
        <fullName evidence="4">14-3-3 domain-containing protein</fullName>
    </recommendedName>
</protein>
<dbReference type="InterPro" id="IPR036815">
    <property type="entry name" value="14-3-3_dom_sf"/>
</dbReference>
<dbReference type="SUPFAM" id="SSF48445">
    <property type="entry name" value="14-3-3 protein"/>
    <property type="match status" value="1"/>
</dbReference>
<feature type="compositionally biased region" description="Low complexity" evidence="1">
    <location>
        <begin position="132"/>
        <end position="151"/>
    </location>
</feature>
<keyword evidence="3" id="KW-1185">Reference proteome</keyword>
<reference evidence="2" key="1">
    <citation type="submission" date="2022-10" db="EMBL/GenBank/DDBJ databases">
        <title>Culturing micro-colonial fungi from biological soil crusts in the Mojave desert and describing Neophaeococcomyces mojavensis, and introducing the new genera and species Taxawa tesnikishii.</title>
        <authorList>
            <person name="Kurbessoian T."/>
            <person name="Stajich J.E."/>
        </authorList>
    </citation>
    <scope>NUCLEOTIDE SEQUENCE</scope>
    <source>
        <strain evidence="2">TK_1</strain>
    </source>
</reference>
<feature type="compositionally biased region" description="Pro residues" evidence="1">
    <location>
        <begin position="201"/>
        <end position="215"/>
    </location>
</feature>
<feature type="compositionally biased region" description="Basic and acidic residues" evidence="1">
    <location>
        <begin position="400"/>
        <end position="413"/>
    </location>
</feature>
<dbReference type="EMBL" id="JAPDRL010000006">
    <property type="protein sequence ID" value="KAJ9668516.1"/>
    <property type="molecule type" value="Genomic_DNA"/>
</dbReference>
<feature type="compositionally biased region" description="Low complexity" evidence="1">
    <location>
        <begin position="455"/>
        <end position="470"/>
    </location>
</feature>
<evidence type="ECO:0000256" key="1">
    <source>
        <dbReference type="SAM" id="MobiDB-lite"/>
    </source>
</evidence>